<name>A0ABT9ZEV9_9BACI</name>
<proteinExistence type="inferred from homology"/>
<dbReference type="PANTHER" id="PTHR10353:SF36">
    <property type="entry name" value="LP05116P"/>
    <property type="match status" value="1"/>
</dbReference>
<dbReference type="EC" id="3.2.1.21" evidence="2 9"/>
<keyword evidence="3 9" id="KW-0378">Hydrolase</keyword>
<dbReference type="Pfam" id="PF00232">
    <property type="entry name" value="Glyco_hydro_1"/>
    <property type="match status" value="1"/>
</dbReference>
<comment type="caution">
    <text evidence="10">The sequence shown here is derived from an EMBL/GenBank/DDBJ whole genome shotgun (WGS) entry which is preliminary data.</text>
</comment>
<evidence type="ECO:0000256" key="6">
    <source>
        <dbReference type="ARBA" id="ARBA00023295"/>
    </source>
</evidence>
<dbReference type="SUPFAM" id="SSF51445">
    <property type="entry name" value="(Trans)glycosidases"/>
    <property type="match status" value="1"/>
</dbReference>
<keyword evidence="7" id="KW-0624">Polysaccharide degradation</keyword>
<keyword evidence="4" id="KW-0136">Cellulose degradation</keyword>
<comment type="similarity">
    <text evidence="1 9">Belongs to the glycosyl hydrolase 1 family.</text>
</comment>
<evidence type="ECO:0000313" key="11">
    <source>
        <dbReference type="Proteomes" id="UP001234495"/>
    </source>
</evidence>
<dbReference type="InterPro" id="IPR018120">
    <property type="entry name" value="Glyco_hydro_1_AS"/>
</dbReference>
<dbReference type="EMBL" id="JAUSUD010000007">
    <property type="protein sequence ID" value="MDQ0230783.1"/>
    <property type="molecule type" value="Genomic_DNA"/>
</dbReference>
<dbReference type="NCBIfam" id="TIGR03356">
    <property type="entry name" value="BGL"/>
    <property type="match status" value="1"/>
</dbReference>
<gene>
    <name evidence="10" type="ORF">J2S19_002039</name>
</gene>
<organism evidence="10 11">
    <name type="scientific">Metabacillus malikii</name>
    <dbReference type="NCBI Taxonomy" id="1504265"/>
    <lineage>
        <taxon>Bacteria</taxon>
        <taxon>Bacillati</taxon>
        <taxon>Bacillota</taxon>
        <taxon>Bacilli</taxon>
        <taxon>Bacillales</taxon>
        <taxon>Bacillaceae</taxon>
        <taxon>Metabacillus</taxon>
    </lineage>
</organism>
<dbReference type="Proteomes" id="UP001234495">
    <property type="component" value="Unassembled WGS sequence"/>
</dbReference>
<dbReference type="RefSeq" id="WP_307340690.1">
    <property type="nucleotide sequence ID" value="NZ_JAUSUD010000007.1"/>
</dbReference>
<comment type="catalytic activity">
    <reaction evidence="9">
        <text>Hydrolysis of terminal, non-reducing beta-D-glucosyl residues with release of beta-D-glucose.</text>
        <dbReference type="EC" id="3.2.1.21"/>
    </reaction>
</comment>
<keyword evidence="6 9" id="KW-0326">Glycosidase</keyword>
<evidence type="ECO:0000256" key="9">
    <source>
        <dbReference type="RuleBase" id="RU361175"/>
    </source>
</evidence>
<dbReference type="InterPro" id="IPR017736">
    <property type="entry name" value="Glyco_hydro_1_beta-glucosidase"/>
</dbReference>
<dbReference type="PRINTS" id="PR00131">
    <property type="entry name" value="GLHYDRLASE1"/>
</dbReference>
<dbReference type="InterPro" id="IPR001360">
    <property type="entry name" value="Glyco_hydro_1"/>
</dbReference>
<evidence type="ECO:0000256" key="8">
    <source>
        <dbReference type="PROSITE-ProRule" id="PRU10055"/>
    </source>
</evidence>
<reference evidence="10 11" key="1">
    <citation type="submission" date="2023-07" db="EMBL/GenBank/DDBJ databases">
        <title>Genomic Encyclopedia of Type Strains, Phase IV (KMG-IV): sequencing the most valuable type-strain genomes for metagenomic binning, comparative biology and taxonomic classification.</title>
        <authorList>
            <person name="Goeker M."/>
        </authorList>
    </citation>
    <scope>NUCLEOTIDE SEQUENCE [LARGE SCALE GENOMIC DNA]</scope>
    <source>
        <strain evidence="10 11">DSM 29005</strain>
    </source>
</reference>
<evidence type="ECO:0000256" key="1">
    <source>
        <dbReference type="ARBA" id="ARBA00010838"/>
    </source>
</evidence>
<evidence type="ECO:0000256" key="7">
    <source>
        <dbReference type="ARBA" id="ARBA00023326"/>
    </source>
</evidence>
<sequence length="450" mass="52059">MAIIEFPKDMRWGAATAAYQIEGAAYKDGRGLSIWDTFSHTPGKVKNGDNGDIACDSYHRYNEDIQLMKELGIDIYRFSVSWPRIFPTGKGEVNEKGLQYYHDFVDALIENGIEPMCTLYHWDLPQALQDEGGWANRETTDAFADYAEFMFKQFNGKIKKWITINEPWCVSFLSNYIGEHAPGYKDLQLAVTISHHLLVAHGKAVTRFRSTGIEGEIGYAPNLEWVEPFSTKQEDIDACNRGMAYFIEWFFDPVFKGTYPQFMVDLFAKNGATLAVEEGDLNVINQPIDFVGINYYTGSVGRYKEGEGLFELEKIDIGYEKTDFNWNIYPEGFYKALKKLKDEYGDIPIYITENGACYNDGVENGRVKDERRIDYLKQHLTSLKRSIDAGVNIKGYLTWSLLDNFEWALGYDKRFGLIHIDFNTLERTKKDSYYWYKHMINNGWFEMTYK</sequence>
<keyword evidence="5" id="KW-0119">Carbohydrate metabolism</keyword>
<dbReference type="PANTHER" id="PTHR10353">
    <property type="entry name" value="GLYCOSYL HYDROLASE"/>
    <property type="match status" value="1"/>
</dbReference>
<dbReference type="PROSITE" id="PS00572">
    <property type="entry name" value="GLYCOSYL_HYDROL_F1_1"/>
    <property type="match status" value="1"/>
</dbReference>
<evidence type="ECO:0000256" key="5">
    <source>
        <dbReference type="ARBA" id="ARBA00023277"/>
    </source>
</evidence>
<feature type="active site" description="Nucleophile" evidence="8">
    <location>
        <position position="353"/>
    </location>
</feature>
<evidence type="ECO:0000313" key="10">
    <source>
        <dbReference type="EMBL" id="MDQ0230783.1"/>
    </source>
</evidence>
<dbReference type="Gene3D" id="3.20.20.80">
    <property type="entry name" value="Glycosidases"/>
    <property type="match status" value="1"/>
</dbReference>
<evidence type="ECO:0000256" key="4">
    <source>
        <dbReference type="ARBA" id="ARBA00023001"/>
    </source>
</evidence>
<keyword evidence="11" id="KW-1185">Reference proteome</keyword>
<protein>
    <recommendedName>
        <fullName evidence="2 9">Beta-glucosidase</fullName>
        <ecNumber evidence="2 9">3.2.1.21</ecNumber>
    </recommendedName>
</protein>
<dbReference type="GO" id="GO:0008422">
    <property type="term" value="F:beta-glucosidase activity"/>
    <property type="evidence" value="ECO:0007669"/>
    <property type="project" value="UniProtKB-EC"/>
</dbReference>
<dbReference type="InterPro" id="IPR017853">
    <property type="entry name" value="GH"/>
</dbReference>
<evidence type="ECO:0000256" key="3">
    <source>
        <dbReference type="ARBA" id="ARBA00022801"/>
    </source>
</evidence>
<evidence type="ECO:0000256" key="2">
    <source>
        <dbReference type="ARBA" id="ARBA00012744"/>
    </source>
</evidence>
<accession>A0ABT9ZEV9</accession>